<dbReference type="EMBL" id="JH658071">
    <property type="protein sequence ID" value="EXM14270.1"/>
    <property type="molecule type" value="Genomic_DNA"/>
</dbReference>
<dbReference type="AlphaFoldDB" id="X0M0P4"/>
<dbReference type="HOGENOM" id="CLU_001248_1_2_1"/>
<dbReference type="OrthoDB" id="5000048at2759"/>
<protein>
    <recommendedName>
        <fullName evidence="1">Helitron helicase-like domain-containing protein</fullName>
    </recommendedName>
</protein>
<dbReference type="Pfam" id="PF14214">
    <property type="entry name" value="Helitron_like_N"/>
    <property type="match status" value="1"/>
</dbReference>
<proteinExistence type="predicted"/>
<sequence length="581" mass="65133">MNSWDTSAHDVPSQVFERLEWNEPSAREKTQTAHIVPPIERGIDDHDPIDIQEIVGALLEEQNAPGVATDYDCVNRDDGRGADDKGERLYETGSSGIFDLDGWPDITDAAKLRLLLESMGEAAVENQGRRNAWRASAKVWHDRVAEPCIAISRGEDFADHFDTWYLARAFLSLLPRGIIMGGPRQVEEWVVAEREAALQICEAEFAARRLVSSRNMTLEAVEQALGVTCKQGYFKIAAEMAREGEYRAGVLRIPAIWFMLNPNDITSPIKLKLTACRTGETEEAEKFLDLDQAYKRARLAISDSVSLAIFFHREVSMCFEHYVNVEEESVFVFFSQYNVVVVTNERGALHLHSLLWLQGNMHLSTLLRDIQREEHVAYRKRVIDYVDSIFSEGLDEGASAVMRAETSVTSGISRLIGNTRQFAASFEEEANFCAGAPYKSTRIVQRRGGGLLPGLWQGIHEQQSLDVPERWRDGHAGQGGIEDLIVTSVSATRQALEGLALYDYISVVKLKWKGQGIACGEVEVDRSWPSSKSWIRRCGDRSNRLSCGRDAEPYSLTQPASEQQYNTFRSLSMGHVPVRGI</sequence>
<dbReference type="Proteomes" id="UP000030701">
    <property type="component" value="Unassembled WGS sequence"/>
</dbReference>
<name>X0M0P4_FUSOX</name>
<reference evidence="2" key="1">
    <citation type="submission" date="2011-11" db="EMBL/GenBank/DDBJ databases">
        <title>The Genome Sequence of Fusarium oxysporum Cotton.</title>
        <authorList>
            <consortium name="The Broad Institute Genome Sequencing Platform"/>
            <person name="Ma L.-J."/>
            <person name="Gale L.R."/>
            <person name="Schwartz D.C."/>
            <person name="Zhou S."/>
            <person name="Corby-Kistler H."/>
            <person name="Young S.K."/>
            <person name="Zeng Q."/>
            <person name="Gargeya S."/>
            <person name="Fitzgerald M."/>
            <person name="Haas B."/>
            <person name="Abouelleil A."/>
            <person name="Alvarado L."/>
            <person name="Arachchi H.M."/>
            <person name="Berlin A."/>
            <person name="Brown A."/>
            <person name="Chapman S.B."/>
            <person name="Chen Z."/>
            <person name="Dunbar C."/>
            <person name="Freedman E."/>
            <person name="Gearin G."/>
            <person name="Goldberg J."/>
            <person name="Griggs A."/>
            <person name="Gujja S."/>
            <person name="Heiman D."/>
            <person name="Howarth C."/>
            <person name="Larson L."/>
            <person name="Lui A."/>
            <person name="MacDonald P.J.P."/>
            <person name="Montmayeur A."/>
            <person name="Murphy C."/>
            <person name="Neiman D."/>
            <person name="Pearson M."/>
            <person name="Priest M."/>
            <person name="Roberts A."/>
            <person name="Saif S."/>
            <person name="Shea T."/>
            <person name="Shenoy N."/>
            <person name="Sisk P."/>
            <person name="Stolte C."/>
            <person name="Sykes S."/>
            <person name="Wortman J."/>
            <person name="Nusbaum C."/>
            <person name="Birren B."/>
        </authorList>
    </citation>
    <scope>NUCLEOTIDE SEQUENCE [LARGE SCALE GENOMIC DNA]</scope>
    <source>
        <strain evidence="2">25433</strain>
    </source>
</reference>
<feature type="domain" description="Helitron helicase-like" evidence="1">
    <location>
        <begin position="251"/>
        <end position="355"/>
    </location>
</feature>
<reference evidence="2" key="2">
    <citation type="submission" date="2012-05" db="EMBL/GenBank/DDBJ databases">
        <title>The Genome Annotation of Fusarium oxysporum Cotton.</title>
        <authorList>
            <consortium name="The Broad Institute Genomics Platform"/>
            <person name="Ma L.-J."/>
            <person name="Corby-Kistler H."/>
            <person name="Broz K."/>
            <person name="Gale L.R."/>
            <person name="Jonkers W."/>
            <person name="O'Donnell K."/>
            <person name="Ploetz R."/>
            <person name="Steinberg C."/>
            <person name="Schwartz D.C."/>
            <person name="VanEtten H."/>
            <person name="Zhou S."/>
            <person name="Young S.K."/>
            <person name="Zeng Q."/>
            <person name="Gargeya S."/>
            <person name="Fitzgerald M."/>
            <person name="Abouelleil A."/>
            <person name="Alvarado L."/>
            <person name="Chapman S.B."/>
            <person name="Gainer-Dewar J."/>
            <person name="Goldberg J."/>
            <person name="Griggs A."/>
            <person name="Gujja S."/>
            <person name="Hansen M."/>
            <person name="Howarth C."/>
            <person name="Imamovic A."/>
            <person name="Ireland A."/>
            <person name="Larimer J."/>
            <person name="McCowan C."/>
            <person name="Murphy C."/>
            <person name="Pearson M."/>
            <person name="Poon T.W."/>
            <person name="Priest M."/>
            <person name="Roberts A."/>
            <person name="Saif S."/>
            <person name="Shea T."/>
            <person name="Sykes S."/>
            <person name="Wortman J."/>
            <person name="Nusbaum C."/>
            <person name="Birren B."/>
        </authorList>
    </citation>
    <scope>NUCLEOTIDE SEQUENCE</scope>
    <source>
        <strain evidence="2">25433</strain>
    </source>
</reference>
<gene>
    <name evidence="2" type="ORF">FOTG_17315</name>
</gene>
<accession>X0M0P4</accession>
<evidence type="ECO:0000313" key="2">
    <source>
        <dbReference type="EMBL" id="EXM14270.1"/>
    </source>
</evidence>
<organism evidence="2">
    <name type="scientific">Fusarium oxysporum f. sp. vasinfectum 25433</name>
    <dbReference type="NCBI Taxonomy" id="1089449"/>
    <lineage>
        <taxon>Eukaryota</taxon>
        <taxon>Fungi</taxon>
        <taxon>Dikarya</taxon>
        <taxon>Ascomycota</taxon>
        <taxon>Pezizomycotina</taxon>
        <taxon>Sordariomycetes</taxon>
        <taxon>Hypocreomycetidae</taxon>
        <taxon>Hypocreales</taxon>
        <taxon>Nectriaceae</taxon>
        <taxon>Fusarium</taxon>
        <taxon>Fusarium oxysporum species complex</taxon>
    </lineage>
</organism>
<dbReference type="InterPro" id="IPR025476">
    <property type="entry name" value="Helitron_helicase-like"/>
</dbReference>
<evidence type="ECO:0000259" key="1">
    <source>
        <dbReference type="Pfam" id="PF14214"/>
    </source>
</evidence>